<dbReference type="AlphaFoldDB" id="A0A8S9ZDC5"/>
<name>A0A8S9ZDC5_9BILA</name>
<protein>
    <submittedName>
        <fullName evidence="2">Uncharacterized protein</fullName>
    </submittedName>
</protein>
<evidence type="ECO:0000256" key="1">
    <source>
        <dbReference type="SAM" id="SignalP"/>
    </source>
</evidence>
<sequence>MKFSINFLICLFFFLTLIIISHQQKLQTKRNENNYSNKIKYLKESSKQLNKIPFLNHRLHKRETDPMEEQNCVIRVQKVETTVGKCVILRGGIRGCQTDLHLDPESADCMIE</sequence>
<feature type="chain" id="PRO_5035749784" evidence="1">
    <location>
        <begin position="24"/>
        <end position="112"/>
    </location>
</feature>
<evidence type="ECO:0000313" key="3">
    <source>
        <dbReference type="Proteomes" id="UP000605970"/>
    </source>
</evidence>
<dbReference type="Proteomes" id="UP000605970">
    <property type="component" value="Unassembled WGS sequence"/>
</dbReference>
<feature type="signal peptide" evidence="1">
    <location>
        <begin position="1"/>
        <end position="23"/>
    </location>
</feature>
<organism evidence="2 3">
    <name type="scientific">Meloidogyne graminicola</name>
    <dbReference type="NCBI Taxonomy" id="189291"/>
    <lineage>
        <taxon>Eukaryota</taxon>
        <taxon>Metazoa</taxon>
        <taxon>Ecdysozoa</taxon>
        <taxon>Nematoda</taxon>
        <taxon>Chromadorea</taxon>
        <taxon>Rhabditida</taxon>
        <taxon>Tylenchina</taxon>
        <taxon>Tylenchomorpha</taxon>
        <taxon>Tylenchoidea</taxon>
        <taxon>Meloidogynidae</taxon>
        <taxon>Meloidogyninae</taxon>
        <taxon>Meloidogyne</taxon>
    </lineage>
</organism>
<proteinExistence type="predicted"/>
<keyword evidence="1" id="KW-0732">Signal</keyword>
<dbReference type="EMBL" id="JABEBT010000151">
    <property type="protein sequence ID" value="KAF7627353.1"/>
    <property type="molecule type" value="Genomic_DNA"/>
</dbReference>
<evidence type="ECO:0000313" key="2">
    <source>
        <dbReference type="EMBL" id="KAF7627353.1"/>
    </source>
</evidence>
<accession>A0A8S9ZDC5</accession>
<reference evidence="2" key="1">
    <citation type="journal article" date="2020" name="Ecol. Evol.">
        <title>Genome structure and content of the rice root-knot nematode (Meloidogyne graminicola).</title>
        <authorList>
            <person name="Phan N.T."/>
            <person name="Danchin E.G.J."/>
            <person name="Klopp C."/>
            <person name="Perfus-Barbeoch L."/>
            <person name="Kozlowski D.K."/>
            <person name="Koutsovoulos G.D."/>
            <person name="Lopez-Roques C."/>
            <person name="Bouchez O."/>
            <person name="Zahm M."/>
            <person name="Besnard G."/>
            <person name="Bellafiore S."/>
        </authorList>
    </citation>
    <scope>NUCLEOTIDE SEQUENCE</scope>
    <source>
        <strain evidence="2">VN-18</strain>
    </source>
</reference>
<keyword evidence="3" id="KW-1185">Reference proteome</keyword>
<comment type="caution">
    <text evidence="2">The sequence shown here is derived from an EMBL/GenBank/DDBJ whole genome shotgun (WGS) entry which is preliminary data.</text>
</comment>
<gene>
    <name evidence="2" type="ORF">Mgra_00009363</name>
</gene>
<dbReference type="OrthoDB" id="5889325at2759"/>